<keyword evidence="3" id="KW-1185">Reference proteome</keyword>
<feature type="region of interest" description="Disordered" evidence="1">
    <location>
        <begin position="25"/>
        <end position="57"/>
    </location>
</feature>
<evidence type="ECO:0000313" key="2">
    <source>
        <dbReference type="EMBL" id="URE02284.1"/>
    </source>
</evidence>
<gene>
    <name evidence="2" type="ORF">MUK42_30013</name>
</gene>
<feature type="compositionally biased region" description="Basic and acidic residues" evidence="1">
    <location>
        <begin position="39"/>
        <end position="51"/>
    </location>
</feature>
<accession>A0A9E7K2L7</accession>
<organism evidence="2 3">
    <name type="scientific">Musa troglodytarum</name>
    <name type="common">fe'i banana</name>
    <dbReference type="NCBI Taxonomy" id="320322"/>
    <lineage>
        <taxon>Eukaryota</taxon>
        <taxon>Viridiplantae</taxon>
        <taxon>Streptophyta</taxon>
        <taxon>Embryophyta</taxon>
        <taxon>Tracheophyta</taxon>
        <taxon>Spermatophyta</taxon>
        <taxon>Magnoliopsida</taxon>
        <taxon>Liliopsida</taxon>
        <taxon>Zingiberales</taxon>
        <taxon>Musaceae</taxon>
        <taxon>Musa</taxon>
    </lineage>
</organism>
<dbReference type="AlphaFoldDB" id="A0A9E7K2L7"/>
<evidence type="ECO:0000256" key="1">
    <source>
        <dbReference type="SAM" id="MobiDB-lite"/>
    </source>
</evidence>
<reference evidence="2" key="1">
    <citation type="submission" date="2022-05" db="EMBL/GenBank/DDBJ databases">
        <title>The Musa troglodytarum L. genome provides insights into the mechanism of non-climacteric behaviour and enrichment of carotenoids.</title>
        <authorList>
            <person name="Wang J."/>
        </authorList>
    </citation>
    <scope>NUCLEOTIDE SEQUENCE</scope>
    <source>
        <tissue evidence="2">Leaf</tissue>
    </source>
</reference>
<dbReference type="EMBL" id="CP097507">
    <property type="protein sequence ID" value="URE02284.1"/>
    <property type="molecule type" value="Genomic_DNA"/>
</dbReference>
<protein>
    <submittedName>
        <fullName evidence="2">Uncharacterized protein</fullName>
    </submittedName>
</protein>
<evidence type="ECO:0000313" key="3">
    <source>
        <dbReference type="Proteomes" id="UP001055439"/>
    </source>
</evidence>
<name>A0A9E7K2L7_9LILI</name>
<proteinExistence type="predicted"/>
<dbReference type="OrthoDB" id="786767at2759"/>
<dbReference type="Proteomes" id="UP001055439">
    <property type="component" value="Chromosome 5"/>
</dbReference>
<sequence length="228" mass="25286">MRQTMRLEKVGFWPSRKGFRQLKWSAGREVKAKTPSSRARVEKQLPERASERPASALPSLAASCRELPGVERVARGELRLRRRSWRMAAMRCSAVSTGGAAERKLSKKLVWRLSASSVEIRRSERQISYLTASPQRPQTHRPLYRSRTLATYAGVHSSVSPQHAQVAHTSSGFASPAAAATASLLHTFADIAKALRLIFQRQSTSNPLLEQVTLFSQRTVTSSGSCDD</sequence>